<keyword evidence="1" id="KW-1133">Transmembrane helix</keyword>
<name>A0ABT1XQZ9_9SPHN</name>
<evidence type="ECO:0000256" key="1">
    <source>
        <dbReference type="SAM" id="Phobius"/>
    </source>
</evidence>
<keyword evidence="1" id="KW-0812">Transmembrane</keyword>
<evidence type="ECO:0008006" key="4">
    <source>
        <dbReference type="Google" id="ProtNLM"/>
    </source>
</evidence>
<feature type="transmembrane region" description="Helical" evidence="1">
    <location>
        <begin position="74"/>
        <end position="97"/>
    </location>
</feature>
<feature type="transmembrane region" description="Helical" evidence="1">
    <location>
        <begin position="38"/>
        <end position="62"/>
    </location>
</feature>
<feature type="transmembrane region" description="Helical" evidence="1">
    <location>
        <begin position="300"/>
        <end position="321"/>
    </location>
</feature>
<keyword evidence="1" id="KW-0472">Membrane</keyword>
<gene>
    <name evidence="2" type="ORF">NSO95_09110</name>
</gene>
<dbReference type="Proteomes" id="UP001206067">
    <property type="component" value="Unassembled WGS sequence"/>
</dbReference>
<dbReference type="EMBL" id="JANKHH010000004">
    <property type="protein sequence ID" value="MCR2834100.1"/>
    <property type="molecule type" value="Genomic_DNA"/>
</dbReference>
<proteinExistence type="predicted"/>
<dbReference type="RefSeq" id="WP_257595887.1">
    <property type="nucleotide sequence ID" value="NZ_JANKHH010000004.1"/>
</dbReference>
<sequence length="429" mass="45717">MTEYESAALPPPLKVVLRHTEVMAAAIASNSRAGGSNVWFGLLLFALLFAAIWLGHLVAFWFAQQLSFDAMFALGRYLPVAIPAALGLFAVYLALAIEQRRREHAYRRSLAAVGAPLEREGVYEVTEEALVLTTERMLLAPRWPAIDTLERGDAGWVLSADQLHFLIPYADFPSVDTQRPLLAAITARMTPEARARSRDAVEFAESGDAPAVNSVTASQQAAANQFLPSPAAAVPMASGWLTQEQAGWAASVIQHRIAGSGFHGWAYPLTGAVAGMLLALMLVGLIGSAMPAENFLDHPLLAATAALAIPLVGGALGLAFANRRLGVVVGKAWRQGLAERGVPDQIEAQWALTESGLSYRTARFTGEAVYASIHQLVHEHGYLIAAADALTLCIPDTAFASPEDAKAFADTLLERMPEAARARSSAAAS</sequence>
<evidence type="ECO:0000313" key="3">
    <source>
        <dbReference type="Proteomes" id="UP001206067"/>
    </source>
</evidence>
<comment type="caution">
    <text evidence="2">The sequence shown here is derived from an EMBL/GenBank/DDBJ whole genome shotgun (WGS) entry which is preliminary data.</text>
</comment>
<organism evidence="2 3">
    <name type="scientific">Parerythrobacter lacustris</name>
    <dbReference type="NCBI Taxonomy" id="2969984"/>
    <lineage>
        <taxon>Bacteria</taxon>
        <taxon>Pseudomonadati</taxon>
        <taxon>Pseudomonadota</taxon>
        <taxon>Alphaproteobacteria</taxon>
        <taxon>Sphingomonadales</taxon>
        <taxon>Erythrobacteraceae</taxon>
        <taxon>Parerythrobacter</taxon>
    </lineage>
</organism>
<protein>
    <recommendedName>
        <fullName evidence="4">YcxB family protein</fullName>
    </recommendedName>
</protein>
<keyword evidence="3" id="KW-1185">Reference proteome</keyword>
<reference evidence="2 3" key="1">
    <citation type="submission" date="2022-08" db="EMBL/GenBank/DDBJ databases">
        <title>Polyphasic taxonomy analysis of Qipengyuania sp.RS5-5.</title>
        <authorList>
            <person name="Xamxidin M."/>
            <person name="Wu M."/>
        </authorList>
    </citation>
    <scope>NUCLEOTIDE SEQUENCE [LARGE SCALE GENOMIC DNA]</scope>
    <source>
        <strain evidence="2 3">RS5-5</strain>
    </source>
</reference>
<accession>A0ABT1XQZ9</accession>
<feature type="transmembrane region" description="Helical" evidence="1">
    <location>
        <begin position="265"/>
        <end position="288"/>
    </location>
</feature>
<evidence type="ECO:0000313" key="2">
    <source>
        <dbReference type="EMBL" id="MCR2834100.1"/>
    </source>
</evidence>